<reference evidence="1" key="1">
    <citation type="submission" date="2020-04" db="EMBL/GenBank/DDBJ databases">
        <authorList>
            <person name="Chiriac C."/>
            <person name="Salcher M."/>
            <person name="Ghai R."/>
            <person name="Kavagutti S V."/>
        </authorList>
    </citation>
    <scope>NUCLEOTIDE SEQUENCE</scope>
</reference>
<sequence>MEKIYSKLKRQEEINNKFNDLLKSGKMKLNISLEQSTKRRNIIIDDEFDEDQLTARRNEYYSTKEIKCTKCNIVKSYSLYFKCRENANGIQGHCKDCEMLYIESLNKKVD</sequence>
<proteinExistence type="predicted"/>
<evidence type="ECO:0000313" key="1">
    <source>
        <dbReference type="EMBL" id="CAB4154737.1"/>
    </source>
</evidence>
<dbReference type="EMBL" id="LR796618">
    <property type="protein sequence ID" value="CAB4154737.1"/>
    <property type="molecule type" value="Genomic_DNA"/>
</dbReference>
<gene>
    <name evidence="1" type="ORF">UFOVP648_29</name>
</gene>
<name>A0A6J5N7K1_9CAUD</name>
<protein>
    <submittedName>
        <fullName evidence="1">Uncharacterized protein</fullName>
    </submittedName>
</protein>
<organism evidence="1">
    <name type="scientific">uncultured Caudovirales phage</name>
    <dbReference type="NCBI Taxonomy" id="2100421"/>
    <lineage>
        <taxon>Viruses</taxon>
        <taxon>Duplodnaviria</taxon>
        <taxon>Heunggongvirae</taxon>
        <taxon>Uroviricota</taxon>
        <taxon>Caudoviricetes</taxon>
        <taxon>Peduoviridae</taxon>
        <taxon>Maltschvirus</taxon>
        <taxon>Maltschvirus maltsch</taxon>
    </lineage>
</organism>
<accession>A0A6J5N7K1</accession>